<dbReference type="InterPro" id="IPR039717">
    <property type="entry name" value="Hgh1"/>
</dbReference>
<organism evidence="5 6">
    <name type="scientific">Streblomastix strix</name>
    <dbReference type="NCBI Taxonomy" id="222440"/>
    <lineage>
        <taxon>Eukaryota</taxon>
        <taxon>Metamonada</taxon>
        <taxon>Preaxostyla</taxon>
        <taxon>Oxymonadida</taxon>
        <taxon>Streblomastigidae</taxon>
        <taxon>Streblomastix</taxon>
    </lineage>
</organism>
<dbReference type="InterPro" id="IPR002591">
    <property type="entry name" value="Phosphodiest/P_Trfase"/>
</dbReference>
<evidence type="ECO:0000259" key="4">
    <source>
        <dbReference type="Pfam" id="PF04064"/>
    </source>
</evidence>
<evidence type="ECO:0000259" key="3">
    <source>
        <dbReference type="Pfam" id="PF04063"/>
    </source>
</evidence>
<dbReference type="InterPro" id="IPR007205">
    <property type="entry name" value="Protein_HGH1_N"/>
</dbReference>
<dbReference type="Pfam" id="PF04064">
    <property type="entry name" value="DUF384"/>
    <property type="match status" value="1"/>
</dbReference>
<comment type="similarity">
    <text evidence="1">Belongs to the HGH1 family.</text>
</comment>
<evidence type="ECO:0000313" key="5">
    <source>
        <dbReference type="EMBL" id="KAA6377728.1"/>
    </source>
</evidence>
<feature type="domain" description="Protein HGH1 C-terminal" evidence="4">
    <location>
        <begin position="422"/>
        <end position="489"/>
    </location>
</feature>
<evidence type="ECO:0000256" key="1">
    <source>
        <dbReference type="ARBA" id="ARBA00006712"/>
    </source>
</evidence>
<dbReference type="InterPro" id="IPR007206">
    <property type="entry name" value="Protein_HGH1_C"/>
</dbReference>
<comment type="caution">
    <text evidence="5">The sequence shown here is derived from an EMBL/GenBank/DDBJ whole genome shotgun (WGS) entry which is preliminary data.</text>
</comment>
<dbReference type="EMBL" id="SNRW01009617">
    <property type="protein sequence ID" value="KAA6377728.1"/>
    <property type="molecule type" value="Genomic_DNA"/>
</dbReference>
<dbReference type="Gene3D" id="1.25.10.10">
    <property type="entry name" value="Leucine-rich Repeat Variant"/>
    <property type="match status" value="1"/>
</dbReference>
<dbReference type="Proteomes" id="UP000324800">
    <property type="component" value="Unassembled WGS sequence"/>
</dbReference>
<gene>
    <name evidence="5" type="ORF">EZS28_026745</name>
</gene>
<evidence type="ECO:0000313" key="6">
    <source>
        <dbReference type="Proteomes" id="UP000324800"/>
    </source>
</evidence>
<dbReference type="SUPFAM" id="SSF48371">
    <property type="entry name" value="ARM repeat"/>
    <property type="match status" value="1"/>
</dbReference>
<dbReference type="AlphaFoldDB" id="A0A5J4V4Q0"/>
<proteinExistence type="inferred from homology"/>
<protein>
    <recommendedName>
        <fullName evidence="2">Protein HGH1 homolog</fullName>
    </recommendedName>
</protein>
<dbReference type="PANTHER" id="PTHR13387">
    <property type="entry name" value="PROTEIN HGH1 HOMOLOG"/>
    <property type="match status" value="1"/>
</dbReference>
<feature type="domain" description="Protein HGH1 N-terminal" evidence="3">
    <location>
        <begin position="113"/>
        <end position="316"/>
    </location>
</feature>
<dbReference type="PANTHER" id="PTHR13387:SF9">
    <property type="entry name" value="PROTEIN HGH1 HOMOLOG"/>
    <property type="match status" value="1"/>
</dbReference>
<dbReference type="Gene3D" id="3.40.720.10">
    <property type="entry name" value="Alkaline Phosphatase, subunit A"/>
    <property type="match status" value="1"/>
</dbReference>
<accession>A0A5J4V4Q0</accession>
<dbReference type="OrthoDB" id="338814at2759"/>
<dbReference type="SUPFAM" id="SSF53649">
    <property type="entry name" value="Alkaline phosphatase-like"/>
    <property type="match status" value="1"/>
</dbReference>
<sequence length="1050" mass="120519">MDDQAPIISVKSDSQSNNVQELINFLSDERENVRKIAIQYLLGISNDLKTQKLIADCALPRIWILRKDVPALAHDALILIVNMTAAKWSCIAFLNSVSNVEDCTTLCNEFIQQICSTDSKFRSLYALILSNLTRHSECLCRLFHTIGVRTSQTELQEHNKDFNQETDILHLVRCLLQQDMQYQKINSTEQSNDTESDNPSSWVATILMNISQLPECRAVLLQRSQHQQTQSDQHALLHQPLLIGNLLSFIRHPDVIKRGGVLGTLRNCLLETSEHERLLGQIHTNQKQQQQQGKQIIPSTQYDIIAWLLTAIVEKDGDYKQGELETEDGIRELPDILAKRIYVQGGKNKRIQRVINADKQTIDDELMDEEEKELLKQREEQMKQIQQQTRHNLSTGSGVYGWTSEIMTRETDKNIRLLVGQCLLLIASTRLGRDHLRFRGWAYPIIREFHIREINSSNSQDIGQKEEGSEEVFDVFSQVVDMIIRDEQDVNQEDIKLNQIGIQLDNVDNKLKNSDEITKEQKLEEKKTANEIKQGNKQVITQVEEQGMIRNFAVAENEKEHKIQLLFIPPPSNRQKSKNSNQNNEQQINTLRVPMNIPKEILGNGFPPNDYTKPTLVEIGLALKSIVEKKIPDQNQKVNRLIDLFTPPGVNEGKGRTLLFFFADALGMNLVRKMDKQSFIRSNLVDEIRAVFPSLTPCCITSFLTGTYPSQHGVMGRMYLNRYNILANPLMLIDHHSRKPLSQFGIESSEMFKLPTSMPSNTIYFLPQKMGNPQLGLIIDEDQNKTEQQQYPKLKYAPIDLRHYTTLESTINDLVTISEEFAQGNEIRLVYFYWPEIDDKEHVYGVYSQEAQNEIQKLQSTLDILATRMKSTTIVMTADHGQVDSPHNVHVDWKWPPIQVISDESNKTTDQKTIGQNINPCTIYMNKEDADLYYQRVNHLLSLLKCDQGGGDRRCCYFYCIDGHKDEFKIKFEELYGDRFVLISSDDAEAMQLFGPTPLSKLTRESCGDWICFPRNCSNHGWGHARHVAVHSGMSLDEMEIPLVVHHNTY</sequence>
<dbReference type="InterPro" id="IPR016024">
    <property type="entry name" value="ARM-type_fold"/>
</dbReference>
<dbReference type="InterPro" id="IPR011989">
    <property type="entry name" value="ARM-like"/>
</dbReference>
<evidence type="ECO:0000256" key="2">
    <source>
        <dbReference type="ARBA" id="ARBA00014076"/>
    </source>
</evidence>
<name>A0A5J4V4Q0_9EUKA</name>
<dbReference type="InterPro" id="IPR017850">
    <property type="entry name" value="Alkaline_phosphatase_core_sf"/>
</dbReference>
<reference evidence="5 6" key="1">
    <citation type="submission" date="2019-03" db="EMBL/GenBank/DDBJ databases">
        <title>Single cell metagenomics reveals metabolic interactions within the superorganism composed of flagellate Streblomastix strix and complex community of Bacteroidetes bacteria on its surface.</title>
        <authorList>
            <person name="Treitli S.C."/>
            <person name="Kolisko M."/>
            <person name="Husnik F."/>
            <person name="Keeling P."/>
            <person name="Hampl V."/>
        </authorList>
    </citation>
    <scope>NUCLEOTIDE SEQUENCE [LARGE SCALE GENOMIC DNA]</scope>
    <source>
        <strain evidence="5">ST1C</strain>
    </source>
</reference>
<dbReference type="Pfam" id="PF04063">
    <property type="entry name" value="DUF383"/>
    <property type="match status" value="1"/>
</dbReference>
<dbReference type="Pfam" id="PF01663">
    <property type="entry name" value="Phosphodiest"/>
    <property type="match status" value="1"/>
</dbReference>